<sequence length="400" mass="43789">MSQWMRATFLGTCSGGGPTETRNCSSLVLDIIGDGSLWLIDCAEGTLRQFVLQPSPRRNDDYRKMKASKISNIFITHMHADHIMGLVTMLRNLLGYPSEVIPTPGISRPRINIYGPAGLRLFIRTNLTLTRTRTAESYAVHELLAATDEVTPCEPDSVRHSSEGRGRDILCDDSGFWNKIAFGRSGRGEVHCYAGPIIHRDPCIGYIFCEPDPHPQDSCARRPRKIVILGDTSDTSAFTSLIASTPGTVSLLVHEATDVHIPSHIDRGLAVKRPPNVVQRACADRGHSTPADAGRTAGLWGAEQLVLNHIGARFSAPTGSNSPYQRQVRAIIQEMEHQASEEWKKTSAVVSVGSWSEPTWRAIAAYDYLTVDVQPSSYVTPLPAGPSRPPSSAFLPRKGK</sequence>
<organism evidence="1 2">
    <name type="scientific">Vararia minispora EC-137</name>
    <dbReference type="NCBI Taxonomy" id="1314806"/>
    <lineage>
        <taxon>Eukaryota</taxon>
        <taxon>Fungi</taxon>
        <taxon>Dikarya</taxon>
        <taxon>Basidiomycota</taxon>
        <taxon>Agaricomycotina</taxon>
        <taxon>Agaricomycetes</taxon>
        <taxon>Russulales</taxon>
        <taxon>Lachnocladiaceae</taxon>
        <taxon>Vararia</taxon>
    </lineage>
</organism>
<comment type="caution">
    <text evidence="1">The sequence shown here is derived from an EMBL/GenBank/DDBJ whole genome shotgun (WGS) entry which is preliminary data.</text>
</comment>
<dbReference type="Proteomes" id="UP000814128">
    <property type="component" value="Unassembled WGS sequence"/>
</dbReference>
<evidence type="ECO:0000313" key="2">
    <source>
        <dbReference type="Proteomes" id="UP000814128"/>
    </source>
</evidence>
<accession>A0ACB8QYL3</accession>
<keyword evidence="2" id="KW-1185">Reference proteome</keyword>
<name>A0ACB8QYL3_9AGAM</name>
<dbReference type="EMBL" id="MU273466">
    <property type="protein sequence ID" value="KAI0036971.1"/>
    <property type="molecule type" value="Genomic_DNA"/>
</dbReference>
<proteinExistence type="predicted"/>
<reference evidence="1" key="2">
    <citation type="journal article" date="2022" name="New Phytol.">
        <title>Evolutionary transition to the ectomycorrhizal habit in the genomes of a hyperdiverse lineage of mushroom-forming fungi.</title>
        <authorList>
            <person name="Looney B."/>
            <person name="Miyauchi S."/>
            <person name="Morin E."/>
            <person name="Drula E."/>
            <person name="Courty P.E."/>
            <person name="Kohler A."/>
            <person name="Kuo A."/>
            <person name="LaButti K."/>
            <person name="Pangilinan J."/>
            <person name="Lipzen A."/>
            <person name="Riley R."/>
            <person name="Andreopoulos W."/>
            <person name="He G."/>
            <person name="Johnson J."/>
            <person name="Nolan M."/>
            <person name="Tritt A."/>
            <person name="Barry K.W."/>
            <person name="Grigoriev I.V."/>
            <person name="Nagy L.G."/>
            <person name="Hibbett D."/>
            <person name="Henrissat B."/>
            <person name="Matheny P.B."/>
            <person name="Labbe J."/>
            <person name="Martin F.M."/>
        </authorList>
    </citation>
    <scope>NUCLEOTIDE SEQUENCE</scope>
    <source>
        <strain evidence="1">EC-137</strain>
    </source>
</reference>
<reference evidence="1" key="1">
    <citation type="submission" date="2021-02" db="EMBL/GenBank/DDBJ databases">
        <authorList>
            <consortium name="DOE Joint Genome Institute"/>
            <person name="Ahrendt S."/>
            <person name="Looney B.P."/>
            <person name="Miyauchi S."/>
            <person name="Morin E."/>
            <person name="Drula E."/>
            <person name="Courty P.E."/>
            <person name="Chicoki N."/>
            <person name="Fauchery L."/>
            <person name="Kohler A."/>
            <person name="Kuo A."/>
            <person name="Labutti K."/>
            <person name="Pangilinan J."/>
            <person name="Lipzen A."/>
            <person name="Riley R."/>
            <person name="Andreopoulos W."/>
            <person name="He G."/>
            <person name="Johnson J."/>
            <person name="Barry K.W."/>
            <person name="Grigoriev I.V."/>
            <person name="Nagy L."/>
            <person name="Hibbett D."/>
            <person name="Henrissat B."/>
            <person name="Matheny P.B."/>
            <person name="Labbe J."/>
            <person name="Martin F."/>
        </authorList>
    </citation>
    <scope>NUCLEOTIDE SEQUENCE</scope>
    <source>
        <strain evidence="1">EC-137</strain>
    </source>
</reference>
<gene>
    <name evidence="1" type="ORF">K488DRAFT_39935</name>
</gene>
<protein>
    <submittedName>
        <fullName evidence="1">Beta-lactamase-like protein</fullName>
    </submittedName>
</protein>
<evidence type="ECO:0000313" key="1">
    <source>
        <dbReference type="EMBL" id="KAI0036971.1"/>
    </source>
</evidence>